<name>A0A9W8L6B1_9FUNG</name>
<reference evidence="1" key="1">
    <citation type="submission" date="2022-07" db="EMBL/GenBank/DDBJ databases">
        <title>Phylogenomic reconstructions and comparative analyses of Kickxellomycotina fungi.</title>
        <authorList>
            <person name="Reynolds N.K."/>
            <person name="Stajich J.E."/>
            <person name="Barry K."/>
            <person name="Grigoriev I.V."/>
            <person name="Crous P."/>
            <person name="Smith M.E."/>
        </authorList>
    </citation>
    <scope>NUCLEOTIDE SEQUENCE</scope>
    <source>
        <strain evidence="1">CBS 109367</strain>
    </source>
</reference>
<evidence type="ECO:0000313" key="1">
    <source>
        <dbReference type="EMBL" id="KAJ2689636.1"/>
    </source>
</evidence>
<organism evidence="1 2">
    <name type="scientific">Coemansia spiralis</name>
    <dbReference type="NCBI Taxonomy" id="417178"/>
    <lineage>
        <taxon>Eukaryota</taxon>
        <taxon>Fungi</taxon>
        <taxon>Fungi incertae sedis</taxon>
        <taxon>Zoopagomycota</taxon>
        <taxon>Kickxellomycotina</taxon>
        <taxon>Kickxellomycetes</taxon>
        <taxon>Kickxellales</taxon>
        <taxon>Kickxellaceae</taxon>
        <taxon>Coemansia</taxon>
    </lineage>
</organism>
<dbReference type="AlphaFoldDB" id="A0A9W8L6B1"/>
<keyword evidence="2" id="KW-1185">Reference proteome</keyword>
<accession>A0A9W8L6B1</accession>
<dbReference type="Proteomes" id="UP001151516">
    <property type="component" value="Unassembled WGS sequence"/>
</dbReference>
<comment type="caution">
    <text evidence="1">The sequence shown here is derived from an EMBL/GenBank/DDBJ whole genome shotgun (WGS) entry which is preliminary data.</text>
</comment>
<sequence length="658" mass="72123">MANAERGYHLANFADLRENMRALFAHVETAQQAVQAHLDRTTNSDSITSDISNDVVEPLTVTRIDDIVRSVSSKVSTWADLQKQYPPNRSCLVPLSVAVGSGDASASARLRKLDPKLEADSAFCQAATMAAYGIELLRLALDGSQVDRRRVRQTSDIIAKLCATLVDSRNQCRGAGTSRLEEAAGSYGQVRDMAEAPVSVLESERAATTENARPMMDGRGGRACVRVMNKRNQSYSGGLPLGLDASSGAEADSDLELVCTAPLSVPDRVVAHQQVGGKCAIADLERIRLGIWRLWGSRHSSRHSSDIVWEVSSTSSASLHVPESDIDDELDSGKSIVDEPVGPAFTIQLDYATTSEESVDGMDICLVTDSAPIVSATLLATGETQLVVSDRRSVIRDGLLRQGFSEPSIAAYFKQHSKGTNYGKDRYWRHWVQWCDGNDKDPLKRSVMDLEAFALQTTVCDTSKVAMRSQIKRVWSIIEGQQPPANRRGRQVSTLTAYAAAQAPEELLPAELERRSVVREGLLRQGLSELDIAAYFDQYRDCTLKSYDAIWSRWACWCAKSDRDPRRRSDVDLKAFSLQTATSKLHMITWTEAIKRVWSIIEGQPPPANRLGKPVAAACTTLEASVGNVDTSSVADLTPAIYATTQDTRETLPAELER</sequence>
<gene>
    <name evidence="1" type="ORF">IWW39_001342</name>
</gene>
<protein>
    <submittedName>
        <fullName evidence="1">Uncharacterized protein</fullName>
    </submittedName>
</protein>
<evidence type="ECO:0000313" key="2">
    <source>
        <dbReference type="Proteomes" id="UP001151516"/>
    </source>
</evidence>
<dbReference type="EMBL" id="JANBTX010000022">
    <property type="protein sequence ID" value="KAJ2689636.1"/>
    <property type="molecule type" value="Genomic_DNA"/>
</dbReference>
<dbReference type="OrthoDB" id="5541432at2759"/>
<proteinExistence type="predicted"/>